<evidence type="ECO:0000259" key="1">
    <source>
        <dbReference type="Pfam" id="PF01863"/>
    </source>
</evidence>
<comment type="caution">
    <text evidence="2">The sequence shown here is derived from an EMBL/GenBank/DDBJ whole genome shotgun (WGS) entry which is preliminary data.</text>
</comment>
<dbReference type="RefSeq" id="WP_107037003.1">
    <property type="nucleotide sequence ID" value="NZ_CP098825.1"/>
</dbReference>
<dbReference type="InterPro" id="IPR002725">
    <property type="entry name" value="YgjP-like_metallopeptidase"/>
</dbReference>
<protein>
    <submittedName>
        <fullName evidence="2">M48 family peptidase</fullName>
    </submittedName>
</protein>
<proteinExistence type="predicted"/>
<accession>A0A2V1IS97</accession>
<dbReference type="GeneID" id="93423674"/>
<feature type="domain" description="YgjP-like metallopeptidase" evidence="1">
    <location>
        <begin position="79"/>
        <end position="126"/>
    </location>
</feature>
<evidence type="ECO:0000313" key="3">
    <source>
        <dbReference type="Proteomes" id="UP000244925"/>
    </source>
</evidence>
<keyword evidence="3" id="KW-1185">Reference proteome</keyword>
<dbReference type="Gene3D" id="3.30.2010.10">
    <property type="entry name" value="Metalloproteases ('zincins'), catalytic domain"/>
    <property type="match status" value="1"/>
</dbReference>
<dbReference type="Proteomes" id="UP000244925">
    <property type="component" value="Unassembled WGS sequence"/>
</dbReference>
<sequence>MKLYTSISDLQNQSKTWMQCPCKELVNINPLDVVNFYIAASYLINNRLSELSKSMDISGFEESEIVSFSPRSLHRLALGTCNKTTGRIQIAFKSILAYESLETTLVHELCHLVHANHTSRFWSFLEYNLKKLELISHEYNGWNARFNKYDETRDVDFAYDEGQSTFKGSCDRKIAILKYKLFRKGPHDGLLLFSDEIYKCIPDFLKSSDRYRLYCNRLIIKKGV</sequence>
<name>A0A2V1IS97_9BACT</name>
<dbReference type="Pfam" id="PF01863">
    <property type="entry name" value="YgjP-like"/>
    <property type="match status" value="1"/>
</dbReference>
<evidence type="ECO:0000313" key="2">
    <source>
        <dbReference type="EMBL" id="PWB05847.1"/>
    </source>
</evidence>
<organism evidence="2 3">
    <name type="scientific">Paramuribaculum intestinale</name>
    <dbReference type="NCBI Taxonomy" id="2094151"/>
    <lineage>
        <taxon>Bacteria</taxon>
        <taxon>Pseudomonadati</taxon>
        <taxon>Bacteroidota</taxon>
        <taxon>Bacteroidia</taxon>
        <taxon>Bacteroidales</taxon>
        <taxon>Muribaculaceae</taxon>
        <taxon>Paramuribaculum</taxon>
    </lineage>
</organism>
<reference evidence="3" key="1">
    <citation type="submission" date="2018-02" db="EMBL/GenBank/DDBJ databases">
        <authorList>
            <person name="Clavel T."/>
            <person name="Strowig T."/>
        </authorList>
    </citation>
    <scope>NUCLEOTIDE SEQUENCE [LARGE SCALE GENOMIC DNA]</scope>
    <source>
        <strain evidence="3">DSM 100764</strain>
    </source>
</reference>
<dbReference type="EMBL" id="PUBV01000051">
    <property type="protein sequence ID" value="PWB05847.1"/>
    <property type="molecule type" value="Genomic_DNA"/>
</dbReference>
<dbReference type="AlphaFoldDB" id="A0A2V1IS97"/>
<dbReference type="CDD" id="cd07344">
    <property type="entry name" value="M48_yhfN_like"/>
    <property type="match status" value="1"/>
</dbReference>
<gene>
    <name evidence="2" type="ORF">C5O25_12260</name>
</gene>